<organism evidence="1 2">
    <name type="scientific">Elysia crispata</name>
    <name type="common">lettuce slug</name>
    <dbReference type="NCBI Taxonomy" id="231223"/>
    <lineage>
        <taxon>Eukaryota</taxon>
        <taxon>Metazoa</taxon>
        <taxon>Spiralia</taxon>
        <taxon>Lophotrochozoa</taxon>
        <taxon>Mollusca</taxon>
        <taxon>Gastropoda</taxon>
        <taxon>Heterobranchia</taxon>
        <taxon>Euthyneura</taxon>
        <taxon>Panpulmonata</taxon>
        <taxon>Sacoglossa</taxon>
        <taxon>Placobranchoidea</taxon>
        <taxon>Plakobranchidae</taxon>
        <taxon>Elysia</taxon>
    </lineage>
</organism>
<dbReference type="EMBL" id="JAWDGP010005151">
    <property type="protein sequence ID" value="KAK3759204.1"/>
    <property type="molecule type" value="Genomic_DNA"/>
</dbReference>
<dbReference type="Proteomes" id="UP001283361">
    <property type="component" value="Unassembled WGS sequence"/>
</dbReference>
<name>A0AAE0YXV0_9GAST</name>
<sequence>MLILSSGSDQIHSDTLRIKTDGQENQNQSKVGVANISRSRLFPKLFKTWITMTMGETLDTDKLFDDVYEFMDTIGKTQTAVRPACQNVSCFAAQPVIFGWAET</sequence>
<protein>
    <submittedName>
        <fullName evidence="1">Uncharacterized protein</fullName>
    </submittedName>
</protein>
<keyword evidence="2" id="KW-1185">Reference proteome</keyword>
<accession>A0AAE0YXV0</accession>
<evidence type="ECO:0000313" key="1">
    <source>
        <dbReference type="EMBL" id="KAK3759204.1"/>
    </source>
</evidence>
<comment type="caution">
    <text evidence="1">The sequence shown here is derived from an EMBL/GenBank/DDBJ whole genome shotgun (WGS) entry which is preliminary data.</text>
</comment>
<reference evidence="1" key="1">
    <citation type="journal article" date="2023" name="G3 (Bethesda)">
        <title>A reference genome for the long-term kleptoplast-retaining sea slug Elysia crispata morphotype clarki.</title>
        <authorList>
            <person name="Eastman K.E."/>
            <person name="Pendleton A.L."/>
            <person name="Shaikh M.A."/>
            <person name="Suttiyut T."/>
            <person name="Ogas R."/>
            <person name="Tomko P."/>
            <person name="Gavelis G."/>
            <person name="Widhalm J.R."/>
            <person name="Wisecaver J.H."/>
        </authorList>
    </citation>
    <scope>NUCLEOTIDE SEQUENCE</scope>
    <source>
        <strain evidence="1">ECLA1</strain>
    </source>
</reference>
<dbReference type="AlphaFoldDB" id="A0AAE0YXV0"/>
<gene>
    <name evidence="1" type="ORF">RRG08_027113</name>
</gene>
<proteinExistence type="predicted"/>
<evidence type="ECO:0000313" key="2">
    <source>
        <dbReference type="Proteomes" id="UP001283361"/>
    </source>
</evidence>